<protein>
    <recommendedName>
        <fullName evidence="4">PE family protein</fullName>
    </recommendedName>
</protein>
<organism evidence="2 3">
    <name type="scientific">Mycolicibacterium sediminis</name>
    <dbReference type="NCBI Taxonomy" id="1286180"/>
    <lineage>
        <taxon>Bacteria</taxon>
        <taxon>Bacillati</taxon>
        <taxon>Actinomycetota</taxon>
        <taxon>Actinomycetes</taxon>
        <taxon>Mycobacteriales</taxon>
        <taxon>Mycobacteriaceae</taxon>
        <taxon>Mycolicibacterium</taxon>
    </lineage>
</organism>
<evidence type="ECO:0008006" key="4">
    <source>
        <dbReference type="Google" id="ProtNLM"/>
    </source>
</evidence>
<proteinExistence type="predicted"/>
<keyword evidence="3" id="KW-1185">Reference proteome</keyword>
<feature type="region of interest" description="Disordered" evidence="1">
    <location>
        <begin position="186"/>
        <end position="226"/>
    </location>
</feature>
<accession>A0A7I7QYC6</accession>
<gene>
    <name evidence="2" type="ORF">MSEDJ_54080</name>
</gene>
<dbReference type="EMBL" id="AP022588">
    <property type="protein sequence ID" value="BBY31312.1"/>
    <property type="molecule type" value="Genomic_DNA"/>
</dbReference>
<dbReference type="KEGG" id="msei:MSEDJ_54080"/>
<evidence type="ECO:0000313" key="3">
    <source>
        <dbReference type="Proteomes" id="UP000467193"/>
    </source>
</evidence>
<sequence>MDMPIRLSLTAGMAIMTAATLITVSTPEPALMAPLSSPPVVLTAVPQTSALPYLVRQTLVPPSADAPLPTLQLSPVTSASSIDSAIKNAYDFIEPWVRYGFEVATYAVGWVPVVGWLAPQIMIVYDFGERIVRSIVFNVADWLGGQTTFINGLTNVVVDTVNSFIQLANDELAFWLPPLPPIPPIGGSTAASDGSVVNARSGAPAPPTDPAERDTAPQSVDRGPGILATPVSVVDDLDATPLAAPPGSDTTGTPGAARTRTATTSASGDVRAQGVVRPSPSTSNSALGAPAATRTSRTDATPSAESTSMPEVGPPEAGPNTGRHGRDATRAE</sequence>
<evidence type="ECO:0000313" key="2">
    <source>
        <dbReference type="EMBL" id="BBY31312.1"/>
    </source>
</evidence>
<dbReference type="AlphaFoldDB" id="A0A7I7QYC6"/>
<feature type="compositionally biased region" description="Polar residues" evidence="1">
    <location>
        <begin position="293"/>
        <end position="309"/>
    </location>
</feature>
<feature type="compositionally biased region" description="Low complexity" evidence="1">
    <location>
        <begin position="250"/>
        <end position="268"/>
    </location>
</feature>
<name>A0A7I7QYC6_9MYCO</name>
<reference evidence="2 3" key="1">
    <citation type="journal article" date="2019" name="Emerg. Microbes Infect.">
        <title>Comprehensive subspecies identification of 175 nontuberculous mycobacteria species based on 7547 genomic profiles.</title>
        <authorList>
            <person name="Matsumoto Y."/>
            <person name="Kinjo T."/>
            <person name="Motooka D."/>
            <person name="Nabeya D."/>
            <person name="Jung N."/>
            <person name="Uechi K."/>
            <person name="Horii T."/>
            <person name="Iida T."/>
            <person name="Fujita J."/>
            <person name="Nakamura S."/>
        </authorList>
    </citation>
    <scope>NUCLEOTIDE SEQUENCE [LARGE SCALE GENOMIC DNA]</scope>
    <source>
        <strain evidence="2 3">JCM 17899</strain>
    </source>
</reference>
<feature type="region of interest" description="Disordered" evidence="1">
    <location>
        <begin position="238"/>
        <end position="332"/>
    </location>
</feature>
<evidence type="ECO:0000256" key="1">
    <source>
        <dbReference type="SAM" id="MobiDB-lite"/>
    </source>
</evidence>
<dbReference type="Proteomes" id="UP000467193">
    <property type="component" value="Chromosome"/>
</dbReference>